<accession>A0AAR5PG16</accession>
<dbReference type="Proteomes" id="UP000019118">
    <property type="component" value="Unassembled WGS sequence"/>
</dbReference>
<evidence type="ECO:0008006" key="6">
    <source>
        <dbReference type="Google" id="ProtNLM"/>
    </source>
</evidence>
<feature type="region of interest" description="Disordered" evidence="1">
    <location>
        <begin position="714"/>
        <end position="742"/>
    </location>
</feature>
<dbReference type="EnsemblMetazoa" id="XM_019904434.1">
    <property type="protein sequence ID" value="XP_019759993.1"/>
    <property type="gene ID" value="LOC109537629"/>
</dbReference>
<dbReference type="Gene3D" id="2.30.29.30">
    <property type="entry name" value="Pleckstrin-homology domain (PH domain)/Phosphotyrosine-binding domain (PTB)"/>
    <property type="match status" value="1"/>
</dbReference>
<evidence type="ECO:0000259" key="3">
    <source>
        <dbReference type="Pfam" id="PF16457"/>
    </source>
</evidence>
<feature type="compositionally biased region" description="Basic residues" evidence="1">
    <location>
        <begin position="733"/>
        <end position="742"/>
    </location>
</feature>
<dbReference type="KEGG" id="dpa:109537629"/>
<dbReference type="InterPro" id="IPR011993">
    <property type="entry name" value="PH-like_dom_sf"/>
</dbReference>
<sequence length="742" mass="86264">MPTIAKISVEKFDSKEQTLFDFDKSAGLEENVASICHKLGLPKSDVYGVKYNPFASKMKNHYISESNFHEIKHGDCLKVVFSIKYIIRRIADNIRKQSPELRQIAFEDVARLSLDPIFIQELALSQEDKILVKVFVEDHLASEEQTGLLRTVVHLFSKGYIHDTSQNILDKTLKILRNSDATNEELRFALSLLHKILISSNAKFSKWKERIVREVAITELNPYTWRTSSRDLQYSALLLINTIIRICKGEKKTKLIREMNLRKTRENIYSNIIKEGSLDKSMEHELYVLQTHLLSLFSEALHSKISLDDNSLFSREEFELCSDDMRRITILMDFDEENIQNYVSVENLTFNYRDSKLSLASMRSDPSSRVSRHVSENETDNTISHLTLEALRHYKKLHFSNFHQSQIEEQLYEPGIFVTSEKIVKMLASMLHIGLDPPDSKSTFYQPVVFYCSSKTPFFLELFSRTMWLLSRTRREMKASTYADYPKVMHILQKQVRMALKTKPQDFKRLTEEMKSTSFQGVIENAQKEKEQEILNLIEDHPCVRDLKRQYMKKNELCVFQNRTNLLMEGDRFPKVLGKKAHGQIFVKLSKNLKDLQVYDVVDVKAPNASHKLIQTFNIEDITHVVLGKTCQHSTLCQNPEQAFSIVVEHEEKIKFIAEDEKTACYWADGLFLLMKHDRPKKLSKYYTEELDQLVVMDIRLQLLELQNVPIPKNPPPVPPLPANIKPEIAPKPKPRKFGRLK</sequence>
<keyword evidence="5" id="KW-1185">Reference proteome</keyword>
<reference evidence="4" key="2">
    <citation type="submission" date="2024-08" db="UniProtKB">
        <authorList>
            <consortium name="EnsemblMetazoa"/>
        </authorList>
    </citation>
    <scope>IDENTIFICATION</scope>
</reference>
<evidence type="ECO:0000313" key="5">
    <source>
        <dbReference type="Proteomes" id="UP000019118"/>
    </source>
</evidence>
<dbReference type="SUPFAM" id="SSF50729">
    <property type="entry name" value="PH domain-like"/>
    <property type="match status" value="1"/>
</dbReference>
<dbReference type="InterPro" id="IPR001849">
    <property type="entry name" value="PH_domain"/>
</dbReference>
<organism evidence="4 5">
    <name type="scientific">Dendroctonus ponderosae</name>
    <name type="common">Mountain pine beetle</name>
    <dbReference type="NCBI Taxonomy" id="77166"/>
    <lineage>
        <taxon>Eukaryota</taxon>
        <taxon>Metazoa</taxon>
        <taxon>Ecdysozoa</taxon>
        <taxon>Arthropoda</taxon>
        <taxon>Hexapoda</taxon>
        <taxon>Insecta</taxon>
        <taxon>Pterygota</taxon>
        <taxon>Neoptera</taxon>
        <taxon>Endopterygota</taxon>
        <taxon>Coleoptera</taxon>
        <taxon>Polyphaga</taxon>
        <taxon>Cucujiformia</taxon>
        <taxon>Curculionidae</taxon>
        <taxon>Scolytinae</taxon>
        <taxon>Dendroctonus</taxon>
    </lineage>
</organism>
<evidence type="ECO:0000259" key="2">
    <source>
        <dbReference type="Pfam" id="PF11841"/>
    </source>
</evidence>
<reference evidence="5" key="1">
    <citation type="journal article" date="2013" name="Genome Biol.">
        <title>Draft genome of the mountain pine beetle, Dendroctonus ponderosae Hopkins, a major forest pest.</title>
        <authorList>
            <person name="Keeling C.I."/>
            <person name="Yuen M.M."/>
            <person name="Liao N.Y."/>
            <person name="Docking T.R."/>
            <person name="Chan S.K."/>
            <person name="Taylor G.A."/>
            <person name="Palmquist D.L."/>
            <person name="Jackman S.D."/>
            <person name="Nguyen A."/>
            <person name="Li M."/>
            <person name="Henderson H."/>
            <person name="Janes J.K."/>
            <person name="Zhao Y."/>
            <person name="Pandoh P."/>
            <person name="Moore R."/>
            <person name="Sperling F.A."/>
            <person name="Huber D.P."/>
            <person name="Birol I."/>
            <person name="Jones S.J."/>
            <person name="Bohlmann J."/>
        </authorList>
    </citation>
    <scope>NUCLEOTIDE SEQUENCE</scope>
</reference>
<feature type="domain" description="ELMO armadillo-like helical" evidence="2">
    <location>
        <begin position="165"/>
        <end position="273"/>
    </location>
</feature>
<name>A0AAR5PG16_DENPD</name>
<dbReference type="Pfam" id="PF11841">
    <property type="entry name" value="ELMO_ARM"/>
    <property type="match status" value="1"/>
</dbReference>
<dbReference type="AlphaFoldDB" id="A0AAR5PG16"/>
<feature type="domain" description="PH" evidence="3">
    <location>
        <begin position="559"/>
        <end position="675"/>
    </location>
</feature>
<evidence type="ECO:0000256" key="1">
    <source>
        <dbReference type="SAM" id="MobiDB-lite"/>
    </source>
</evidence>
<protein>
    <recommendedName>
        <fullName evidence="6">ELMO domain-containing protein</fullName>
    </recommendedName>
</protein>
<evidence type="ECO:0000313" key="4">
    <source>
        <dbReference type="EnsemblMetazoa" id="XP_019759993.1"/>
    </source>
</evidence>
<dbReference type="InterPro" id="IPR024574">
    <property type="entry name" value="ELMO_ARM"/>
</dbReference>
<dbReference type="Pfam" id="PF16457">
    <property type="entry name" value="PH_12"/>
    <property type="match status" value="1"/>
</dbReference>
<dbReference type="GeneID" id="109537629"/>
<proteinExistence type="predicted"/>